<dbReference type="InterPro" id="IPR011990">
    <property type="entry name" value="TPR-like_helical_dom_sf"/>
</dbReference>
<accession>A0A3M9XWX0</accession>
<dbReference type="EMBL" id="RBVV01000217">
    <property type="protein sequence ID" value="RNJ52302.1"/>
    <property type="molecule type" value="Genomic_DNA"/>
</dbReference>
<dbReference type="AlphaFoldDB" id="A0A3M9XWX0"/>
<proteinExistence type="predicted"/>
<dbReference type="Gene3D" id="1.25.40.10">
    <property type="entry name" value="Tetratricopeptide repeat domain"/>
    <property type="match status" value="2"/>
</dbReference>
<dbReference type="GeneID" id="39607580"/>
<reference evidence="1 2" key="1">
    <citation type="submission" date="2018-10" db="EMBL/GenBank/DDBJ databases">
        <title>Genome sequence of Verticillium nonalfalfae VnAa140.</title>
        <authorList>
            <person name="Stajich J.E."/>
            <person name="Kasson M.T."/>
        </authorList>
    </citation>
    <scope>NUCLEOTIDE SEQUENCE [LARGE SCALE GENOMIC DNA]</scope>
    <source>
        <strain evidence="1 2">VnAa140</strain>
    </source>
</reference>
<dbReference type="SUPFAM" id="SSF48452">
    <property type="entry name" value="TPR-like"/>
    <property type="match status" value="2"/>
</dbReference>
<dbReference type="Proteomes" id="UP000267145">
    <property type="component" value="Unassembled WGS sequence"/>
</dbReference>
<dbReference type="STRING" id="1051616.A0A3M9XWX0"/>
<evidence type="ECO:0000313" key="2">
    <source>
        <dbReference type="Proteomes" id="UP000267145"/>
    </source>
</evidence>
<dbReference type="Pfam" id="PF13424">
    <property type="entry name" value="TPR_12"/>
    <property type="match status" value="1"/>
</dbReference>
<evidence type="ECO:0000313" key="1">
    <source>
        <dbReference type="EMBL" id="RNJ52302.1"/>
    </source>
</evidence>
<keyword evidence="2" id="KW-1185">Reference proteome</keyword>
<protein>
    <submittedName>
        <fullName evidence="1">Uncharacterized protein</fullName>
    </submittedName>
</protein>
<organism evidence="1 2">
    <name type="scientific">Verticillium nonalfalfae</name>
    <dbReference type="NCBI Taxonomy" id="1051616"/>
    <lineage>
        <taxon>Eukaryota</taxon>
        <taxon>Fungi</taxon>
        <taxon>Dikarya</taxon>
        <taxon>Ascomycota</taxon>
        <taxon>Pezizomycotina</taxon>
        <taxon>Sordariomycetes</taxon>
        <taxon>Hypocreomycetidae</taxon>
        <taxon>Glomerellales</taxon>
        <taxon>Plectosphaerellaceae</taxon>
        <taxon>Verticillium</taxon>
    </lineage>
</organism>
<gene>
    <name evidence="1" type="ORF">D7B24_003891</name>
</gene>
<comment type="caution">
    <text evidence="1">The sequence shown here is derived from an EMBL/GenBank/DDBJ whole genome shotgun (WGS) entry which is preliminary data.</text>
</comment>
<name>A0A3M9XWX0_9PEZI</name>
<dbReference type="RefSeq" id="XP_028490460.1">
    <property type="nucleotide sequence ID" value="XM_028638077.1"/>
</dbReference>
<sequence>MPENENAWPATMSALRLSKAVRRRVETPPVLSLLATAELLKMRSKWITALVLTTIAAKVATSPHMEGLVALALGHCFRNQTPSDWGSAIAHLRIAHERFASLPKARDREPYLMRAVLLLGDSLVRRNEIGDLAEAEEIALTAEAMLEEARTQTKSWRVSWASLTQRCLDFNTLSMRELGEIYYYTHSWPEGEKLLRSLVPTLVRKRGTHHPMTIEAQRDLASMLVNQDKYEEAEAAYRVARAWNEFRPAFGPEEKAAIDYNIVMCLSERCLHEEAGAELDQMDLAADLLHYANGEWTLKLARLTYMRLGQYAKVVRMCRRFQPILDGHTVKYGPCSAASLRNMNDHANALQSLCRWDEAVEVLRDMCARESSDRRPPETTLDSHMELAHSLLCSQQLDEASYEYRKCLEIARDAVADLRNDSTSSEKDRRIRNILRHLAHIYELTTNRTGALTAYAQLQHEFLARPGRPQNIWMYQWLRGKMFLLQERWDYAIRVLVSAPSSRLGLEAAKMAERPLTDETKKSLRAILERADLDERTATTDLPLDIQTHHEAVSVTATKTGEPAAKGVVIMTKVREISETKDAHGADDGAIAGSGGHLVQPTPVSATETYAVAQVVKDAVFAALEKDVFQKHAEIVDTADMDDEGSISDEDHDFETVDGVLRAKYAFPLVPQDTEWEQLQYPRLPNTYQKWVQQKREAERNRRIWM</sequence>